<comment type="similarity">
    <text evidence="9">Belongs to the GSP H family.</text>
</comment>
<dbReference type="InterPro" id="IPR022346">
    <property type="entry name" value="T2SS_GspH"/>
</dbReference>
<evidence type="ECO:0000256" key="7">
    <source>
        <dbReference type="ARBA" id="ARBA00022989"/>
    </source>
</evidence>
<evidence type="ECO:0000256" key="1">
    <source>
        <dbReference type="ARBA" id="ARBA00004377"/>
    </source>
</evidence>
<evidence type="ECO:0000259" key="12">
    <source>
        <dbReference type="Pfam" id="PF12019"/>
    </source>
</evidence>
<comment type="subcellular location">
    <subcellularLocation>
        <location evidence="1">Cell inner membrane</location>
        <topology evidence="1">Single-pass membrane protein</topology>
    </subcellularLocation>
</comment>
<evidence type="ECO:0000256" key="8">
    <source>
        <dbReference type="ARBA" id="ARBA00023136"/>
    </source>
</evidence>
<dbReference type="EMBL" id="JAAMOW010000008">
    <property type="protein sequence ID" value="NGY06283.1"/>
    <property type="molecule type" value="Genomic_DNA"/>
</dbReference>
<feature type="domain" description="General secretion pathway GspH" evidence="12">
    <location>
        <begin position="79"/>
        <end position="171"/>
    </location>
</feature>
<organism evidence="13 14">
    <name type="scientific">Solimonas terrae</name>
    <dbReference type="NCBI Taxonomy" id="1396819"/>
    <lineage>
        <taxon>Bacteria</taxon>
        <taxon>Pseudomonadati</taxon>
        <taxon>Pseudomonadota</taxon>
        <taxon>Gammaproteobacteria</taxon>
        <taxon>Nevskiales</taxon>
        <taxon>Nevskiaceae</taxon>
        <taxon>Solimonas</taxon>
    </lineage>
</organism>
<dbReference type="RefSeq" id="WP_166259462.1">
    <property type="nucleotide sequence ID" value="NZ_JAAMOW010000008.1"/>
</dbReference>
<dbReference type="PROSITE" id="PS00409">
    <property type="entry name" value="PROKAR_NTER_METHYL"/>
    <property type="match status" value="1"/>
</dbReference>
<name>A0A6M2BVW9_9GAMM</name>
<dbReference type="GO" id="GO:0015628">
    <property type="term" value="P:protein secretion by the type II secretion system"/>
    <property type="evidence" value="ECO:0007669"/>
    <property type="project" value="InterPro"/>
</dbReference>
<protein>
    <recommendedName>
        <fullName evidence="2">Type II secretion system protein H</fullName>
    </recommendedName>
    <alternativeName>
        <fullName evidence="10">General secretion pathway protein H</fullName>
    </alternativeName>
</protein>
<gene>
    <name evidence="13" type="ORF">G7Y85_16035</name>
</gene>
<evidence type="ECO:0000256" key="9">
    <source>
        <dbReference type="ARBA" id="ARBA00025772"/>
    </source>
</evidence>
<evidence type="ECO:0000313" key="13">
    <source>
        <dbReference type="EMBL" id="NGY06283.1"/>
    </source>
</evidence>
<dbReference type="Pfam" id="PF07963">
    <property type="entry name" value="N_methyl"/>
    <property type="match status" value="1"/>
</dbReference>
<keyword evidence="4" id="KW-0488">Methylation</keyword>
<accession>A0A6M2BVW9</accession>
<keyword evidence="6 11" id="KW-0812">Transmembrane</keyword>
<keyword evidence="3" id="KW-1003">Cell membrane</keyword>
<dbReference type="AlphaFoldDB" id="A0A6M2BVW9"/>
<dbReference type="InterPro" id="IPR012902">
    <property type="entry name" value="N_methyl_site"/>
</dbReference>
<evidence type="ECO:0000256" key="11">
    <source>
        <dbReference type="SAM" id="Phobius"/>
    </source>
</evidence>
<keyword evidence="5" id="KW-0997">Cell inner membrane</keyword>
<reference evidence="13 14" key="1">
    <citation type="journal article" date="2014" name="Int. J. Syst. Evol. Microbiol.">
        <title>Solimonas terrae sp. nov., isolated from soil.</title>
        <authorList>
            <person name="Kim S.J."/>
            <person name="Moon J.Y."/>
            <person name="Weon H.Y."/>
            <person name="Ahn J.H."/>
            <person name="Chen W.M."/>
            <person name="Kwon S.W."/>
        </authorList>
    </citation>
    <scope>NUCLEOTIDE SEQUENCE [LARGE SCALE GENOMIC DNA]</scope>
    <source>
        <strain evidence="13 14">KIS83-12</strain>
    </source>
</reference>
<evidence type="ECO:0000256" key="6">
    <source>
        <dbReference type="ARBA" id="ARBA00022692"/>
    </source>
</evidence>
<evidence type="ECO:0000256" key="5">
    <source>
        <dbReference type="ARBA" id="ARBA00022519"/>
    </source>
</evidence>
<dbReference type="Proteomes" id="UP000472676">
    <property type="component" value="Unassembled WGS sequence"/>
</dbReference>
<feature type="transmembrane region" description="Helical" evidence="11">
    <location>
        <begin position="46"/>
        <end position="67"/>
    </location>
</feature>
<dbReference type="GO" id="GO:0005886">
    <property type="term" value="C:plasma membrane"/>
    <property type="evidence" value="ECO:0007669"/>
    <property type="project" value="UniProtKB-SubCell"/>
</dbReference>
<evidence type="ECO:0000256" key="4">
    <source>
        <dbReference type="ARBA" id="ARBA00022481"/>
    </source>
</evidence>
<keyword evidence="14" id="KW-1185">Reference proteome</keyword>
<dbReference type="GO" id="GO:0015627">
    <property type="term" value="C:type II protein secretion system complex"/>
    <property type="evidence" value="ECO:0007669"/>
    <property type="project" value="InterPro"/>
</dbReference>
<evidence type="ECO:0000313" key="14">
    <source>
        <dbReference type="Proteomes" id="UP000472676"/>
    </source>
</evidence>
<evidence type="ECO:0000256" key="2">
    <source>
        <dbReference type="ARBA" id="ARBA00021549"/>
    </source>
</evidence>
<proteinExistence type="inferred from homology"/>
<dbReference type="InterPro" id="IPR045584">
    <property type="entry name" value="Pilin-like"/>
</dbReference>
<evidence type="ECO:0000256" key="10">
    <source>
        <dbReference type="ARBA" id="ARBA00030775"/>
    </source>
</evidence>
<dbReference type="Gene3D" id="3.30.700.10">
    <property type="entry name" value="Glycoprotein, Type 4 Pilin"/>
    <property type="match status" value="1"/>
</dbReference>
<dbReference type="Pfam" id="PF12019">
    <property type="entry name" value="GspH"/>
    <property type="match status" value="1"/>
</dbReference>
<keyword evidence="8 11" id="KW-0472">Membrane</keyword>
<dbReference type="SUPFAM" id="SSF54523">
    <property type="entry name" value="Pili subunits"/>
    <property type="match status" value="1"/>
</dbReference>
<comment type="caution">
    <text evidence="13">The sequence shown here is derived from an EMBL/GenBank/DDBJ whole genome shotgun (WGS) entry which is preliminary data.</text>
</comment>
<keyword evidence="7 11" id="KW-1133">Transmembrane helix</keyword>
<evidence type="ECO:0000256" key="3">
    <source>
        <dbReference type="ARBA" id="ARBA00022475"/>
    </source>
</evidence>
<sequence>MSFLGADATVYSFCRPERAVDGARMPDRTSEPNTLLAMQRQAGLTLVELFVTLAVASVLLAVAVPSYNQLMATSRLSTAANDFVSALNNARVEAIRRNNSTQFCSNSTSSNGTDQLGTDCGTSVGAVRALSSDGSASTLIQSSPSLPQSISVASGVKAVRYTGQGLGQLVSGSGPYSGLLMDLSSNRVSTDNHRCLYLTTGSIVSTCTRTGTCPTSEPASCQQ</sequence>